<dbReference type="GO" id="GO:0015485">
    <property type="term" value="F:cholesterol binding"/>
    <property type="evidence" value="ECO:0007669"/>
    <property type="project" value="InterPro"/>
</dbReference>
<dbReference type="AlphaFoldDB" id="Q4S3H8"/>
<dbReference type="PANTHER" id="PTHR46489">
    <property type="entry name" value="STEROIDOGENIC ACUTE REGULATORY PROTEIN, MITOCHONDRIAL"/>
    <property type="match status" value="1"/>
</dbReference>
<dbReference type="EMBL" id="CAAE01014750">
    <property type="protein sequence ID" value="CAG04804.1"/>
    <property type="molecule type" value="Genomic_DNA"/>
</dbReference>
<protein>
    <submittedName>
        <fullName evidence="2">(spotted green pufferfish) hypothetical protein</fullName>
    </submittedName>
</protein>
<name>Q4S3H8_TETNG</name>
<accession>Q4S3H8</accession>
<dbReference type="GO" id="GO:0050810">
    <property type="term" value="P:regulation of steroid biosynthetic process"/>
    <property type="evidence" value="ECO:0007669"/>
    <property type="project" value="TreeGrafter"/>
</dbReference>
<reference evidence="2" key="2">
    <citation type="submission" date="2004-02" db="EMBL/GenBank/DDBJ databases">
        <authorList>
            <consortium name="Genoscope"/>
            <consortium name="Whitehead Institute Centre for Genome Research"/>
        </authorList>
    </citation>
    <scope>NUCLEOTIDE SEQUENCE</scope>
</reference>
<reference evidence="2" key="1">
    <citation type="journal article" date="2004" name="Nature">
        <title>Genome duplication in the teleost fish Tetraodon nigroviridis reveals the early vertebrate proto-karyotype.</title>
        <authorList>
            <person name="Jaillon O."/>
            <person name="Aury J.-M."/>
            <person name="Brunet F."/>
            <person name="Petit J.-L."/>
            <person name="Stange-Thomann N."/>
            <person name="Mauceli E."/>
            <person name="Bouneau L."/>
            <person name="Fischer C."/>
            <person name="Ozouf-Costaz C."/>
            <person name="Bernot A."/>
            <person name="Nicaud S."/>
            <person name="Jaffe D."/>
            <person name="Fisher S."/>
            <person name="Lutfalla G."/>
            <person name="Dossat C."/>
            <person name="Segurens B."/>
            <person name="Dasilva C."/>
            <person name="Salanoubat M."/>
            <person name="Levy M."/>
            <person name="Boudet N."/>
            <person name="Castellano S."/>
            <person name="Anthouard V."/>
            <person name="Jubin C."/>
            <person name="Castelli V."/>
            <person name="Katinka M."/>
            <person name="Vacherie B."/>
            <person name="Biemont C."/>
            <person name="Skalli Z."/>
            <person name="Cattolico L."/>
            <person name="Poulain J."/>
            <person name="De Berardinis V."/>
            <person name="Cruaud C."/>
            <person name="Duprat S."/>
            <person name="Brottier P."/>
            <person name="Coutanceau J.-P."/>
            <person name="Gouzy J."/>
            <person name="Parra G."/>
            <person name="Lardier G."/>
            <person name="Chapple C."/>
            <person name="McKernan K.J."/>
            <person name="McEwan P."/>
            <person name="Bosak S."/>
            <person name="Kellis M."/>
            <person name="Volff J.-N."/>
            <person name="Guigo R."/>
            <person name="Zody M.C."/>
            <person name="Mesirov J."/>
            <person name="Lindblad-Toh K."/>
            <person name="Birren B."/>
            <person name="Nusbaum C."/>
            <person name="Kahn D."/>
            <person name="Robinson-Rechavi M."/>
            <person name="Laudet V."/>
            <person name="Schachter V."/>
            <person name="Quetier F."/>
            <person name="Saurin W."/>
            <person name="Scarpelli C."/>
            <person name="Wincker P."/>
            <person name="Lander E.S."/>
            <person name="Weissenbach J."/>
            <person name="Roest Crollius H."/>
        </authorList>
    </citation>
    <scope>NUCLEOTIDE SEQUENCE [LARGE SCALE GENOMIC DNA]</scope>
</reference>
<dbReference type="Gene3D" id="3.30.530.20">
    <property type="match status" value="1"/>
</dbReference>
<dbReference type="Pfam" id="PF01852">
    <property type="entry name" value="START"/>
    <property type="match status" value="1"/>
</dbReference>
<dbReference type="GO" id="GO:0120020">
    <property type="term" value="F:cholesterol transfer activity"/>
    <property type="evidence" value="ECO:0007669"/>
    <property type="project" value="InterPro"/>
</dbReference>
<dbReference type="InterPro" id="IPR002913">
    <property type="entry name" value="START_lipid-bd_dom"/>
</dbReference>
<proteinExistence type="predicted"/>
<dbReference type="PROSITE" id="PS50848">
    <property type="entry name" value="START"/>
    <property type="match status" value="1"/>
</dbReference>
<dbReference type="SUPFAM" id="SSF55961">
    <property type="entry name" value="Bet v1-like"/>
    <property type="match status" value="1"/>
</dbReference>
<organism evidence="2">
    <name type="scientific">Tetraodon nigroviridis</name>
    <name type="common">Spotted green pufferfish</name>
    <name type="synonym">Chelonodon nigroviridis</name>
    <dbReference type="NCBI Taxonomy" id="99883"/>
    <lineage>
        <taxon>Eukaryota</taxon>
        <taxon>Metazoa</taxon>
        <taxon>Chordata</taxon>
        <taxon>Craniata</taxon>
        <taxon>Vertebrata</taxon>
        <taxon>Euteleostomi</taxon>
        <taxon>Actinopterygii</taxon>
        <taxon>Neopterygii</taxon>
        <taxon>Teleostei</taxon>
        <taxon>Neoteleostei</taxon>
        <taxon>Acanthomorphata</taxon>
        <taxon>Eupercaria</taxon>
        <taxon>Tetraodontiformes</taxon>
        <taxon>Tetradontoidea</taxon>
        <taxon>Tetraodontidae</taxon>
        <taxon>Tetraodon</taxon>
    </lineage>
</organism>
<dbReference type="GO" id="GO:0032367">
    <property type="term" value="P:intracellular cholesterol transport"/>
    <property type="evidence" value="ECO:0007669"/>
    <property type="project" value="TreeGrafter"/>
</dbReference>
<dbReference type="GO" id="GO:0006694">
    <property type="term" value="P:steroid biosynthetic process"/>
    <property type="evidence" value="ECO:0007669"/>
    <property type="project" value="InterPro"/>
</dbReference>
<sequence length="234" mass="26114">MPGGRRVFRLESVLEAGVDELYDILFLRVEEMHKWNPSIQQIKVSCPPKSPEQAETHTSADIHSSVPAFGVSPQVLKHVGSETIVTHEVSAQTAGNLIGQRDFVCVRHSRKYKSDLYLSGEAIQLESFPPLAGFVRAEDGPSCILLHALGAKITHFTWLLNMDVKRLGLKCCLDCALLRRLLESLLRAAGAPEVEVAPGLCLASQRSGRIRRWDPGMEQHQRAARPPPPQQRWW</sequence>
<comment type="caution">
    <text evidence="2">The sequence shown here is derived from an EMBL/GenBank/DDBJ whole genome shotgun (WGS) entry which is preliminary data.</text>
</comment>
<dbReference type="InterPro" id="IPR023393">
    <property type="entry name" value="START-like_dom_sf"/>
</dbReference>
<evidence type="ECO:0000259" key="1">
    <source>
        <dbReference type="PROSITE" id="PS50848"/>
    </source>
</evidence>
<dbReference type="PANTHER" id="PTHR46489:SF2">
    <property type="entry name" value="START DOMAIN-CONTAINING PROTEIN 1"/>
    <property type="match status" value="1"/>
</dbReference>
<dbReference type="OrthoDB" id="74575at2759"/>
<dbReference type="InterPro" id="IPR029866">
    <property type="entry name" value="StAR"/>
</dbReference>
<gene>
    <name evidence="2" type="ORF">GSTENG00024643001</name>
</gene>
<dbReference type="GO" id="GO:0005739">
    <property type="term" value="C:mitochondrion"/>
    <property type="evidence" value="ECO:0007669"/>
    <property type="project" value="InterPro"/>
</dbReference>
<dbReference type="KEGG" id="tng:GSTEN00024643G001"/>
<feature type="domain" description="START" evidence="1">
    <location>
        <begin position="25"/>
        <end position="165"/>
    </location>
</feature>
<evidence type="ECO:0000313" key="2">
    <source>
        <dbReference type="EMBL" id="CAG04804.1"/>
    </source>
</evidence>